<dbReference type="EMBL" id="AP014958">
    <property type="protein sequence ID" value="BAS80416.1"/>
    <property type="molecule type" value="Genomic_DNA"/>
</dbReference>
<feature type="non-terminal residue" evidence="2">
    <location>
        <position position="163"/>
    </location>
</feature>
<dbReference type="PaxDb" id="39947-A0A0P0VNG0"/>
<dbReference type="AlphaFoldDB" id="A0A0P0VNG0"/>
<feature type="compositionally biased region" description="Basic and acidic residues" evidence="1">
    <location>
        <begin position="69"/>
        <end position="85"/>
    </location>
</feature>
<feature type="compositionally biased region" description="Basic residues" evidence="1">
    <location>
        <begin position="129"/>
        <end position="141"/>
    </location>
</feature>
<organism evidence="2 3">
    <name type="scientific">Oryza sativa subsp. japonica</name>
    <name type="common">Rice</name>
    <dbReference type="NCBI Taxonomy" id="39947"/>
    <lineage>
        <taxon>Eukaryota</taxon>
        <taxon>Viridiplantae</taxon>
        <taxon>Streptophyta</taxon>
        <taxon>Embryophyta</taxon>
        <taxon>Tracheophyta</taxon>
        <taxon>Spermatophyta</taxon>
        <taxon>Magnoliopsida</taxon>
        <taxon>Liliopsida</taxon>
        <taxon>Poales</taxon>
        <taxon>Poaceae</taxon>
        <taxon>BOP clade</taxon>
        <taxon>Oryzoideae</taxon>
        <taxon>Oryzeae</taxon>
        <taxon>Oryzinae</taxon>
        <taxon>Oryza</taxon>
        <taxon>Oryza sativa</taxon>
    </lineage>
</organism>
<reference evidence="2 3" key="3">
    <citation type="journal article" date="2013" name="Rice">
        <title>Improvement of the Oryza sativa Nipponbare reference genome using next generation sequence and optical map data.</title>
        <authorList>
            <person name="Kawahara Y."/>
            <person name="de la Bastide M."/>
            <person name="Hamilton J.P."/>
            <person name="Kanamori H."/>
            <person name="McCombie W.R."/>
            <person name="Ouyang S."/>
            <person name="Schwartz D.C."/>
            <person name="Tanaka T."/>
            <person name="Wu J."/>
            <person name="Zhou S."/>
            <person name="Childs K.L."/>
            <person name="Davidson R.M."/>
            <person name="Lin H."/>
            <person name="Quesada-Ocampo L."/>
            <person name="Vaillancourt B."/>
            <person name="Sakai H."/>
            <person name="Lee S.S."/>
            <person name="Kim J."/>
            <person name="Numa H."/>
            <person name="Itoh T."/>
            <person name="Buell C.R."/>
            <person name="Matsumoto T."/>
        </authorList>
    </citation>
    <scope>NUCLEOTIDE SEQUENCE [LARGE SCALE GENOMIC DNA]</scope>
    <source>
        <strain evidence="3">cv. Nipponbare</strain>
    </source>
</reference>
<feature type="compositionally biased region" description="Basic and acidic residues" evidence="1">
    <location>
        <begin position="112"/>
        <end position="128"/>
    </location>
</feature>
<feature type="non-terminal residue" evidence="2">
    <location>
        <position position="1"/>
    </location>
</feature>
<gene>
    <name evidence="2" type="ordered locus">Os02g0696200</name>
    <name evidence="2" type="ORF">OSNPB_020696200</name>
</gene>
<keyword evidence="3" id="KW-1185">Reference proteome</keyword>
<sequence>LGGDDEEPGGDEGDGALVEGADDVDDHDGVGVAVAEGAAGVGEDGDEHVLLHVEGARVEAPLAAAEQRGGAERAARQHARQEVAHRQRRHLHRDLRHDERLGAVGEELVEEAQERAGEEADAPHPERPHRQRRVVAGRHRQPHLLDRRRLLLVFPGGGGGEAA</sequence>
<feature type="region of interest" description="Disordered" evidence="1">
    <location>
        <begin position="1"/>
        <end position="28"/>
    </location>
</feature>
<protein>
    <submittedName>
        <fullName evidence="2">Os02g0696200 protein</fullName>
    </submittedName>
</protein>
<feature type="region of interest" description="Disordered" evidence="1">
    <location>
        <begin position="62"/>
        <end position="141"/>
    </location>
</feature>
<feature type="compositionally biased region" description="Acidic residues" evidence="1">
    <location>
        <begin position="1"/>
        <end position="26"/>
    </location>
</feature>
<evidence type="ECO:0000313" key="3">
    <source>
        <dbReference type="Proteomes" id="UP000059680"/>
    </source>
</evidence>
<reference evidence="3" key="1">
    <citation type="journal article" date="2005" name="Nature">
        <title>The map-based sequence of the rice genome.</title>
        <authorList>
            <consortium name="International rice genome sequencing project (IRGSP)"/>
            <person name="Matsumoto T."/>
            <person name="Wu J."/>
            <person name="Kanamori H."/>
            <person name="Katayose Y."/>
            <person name="Fujisawa M."/>
            <person name="Namiki N."/>
            <person name="Mizuno H."/>
            <person name="Yamamoto K."/>
            <person name="Antonio B.A."/>
            <person name="Baba T."/>
            <person name="Sakata K."/>
            <person name="Nagamura Y."/>
            <person name="Aoki H."/>
            <person name="Arikawa K."/>
            <person name="Arita K."/>
            <person name="Bito T."/>
            <person name="Chiden Y."/>
            <person name="Fujitsuka N."/>
            <person name="Fukunaka R."/>
            <person name="Hamada M."/>
            <person name="Harada C."/>
            <person name="Hayashi A."/>
            <person name="Hijishita S."/>
            <person name="Honda M."/>
            <person name="Hosokawa S."/>
            <person name="Ichikawa Y."/>
            <person name="Idonuma A."/>
            <person name="Iijima M."/>
            <person name="Ikeda M."/>
            <person name="Ikeno M."/>
            <person name="Ito K."/>
            <person name="Ito S."/>
            <person name="Ito T."/>
            <person name="Ito Y."/>
            <person name="Ito Y."/>
            <person name="Iwabuchi A."/>
            <person name="Kamiya K."/>
            <person name="Karasawa W."/>
            <person name="Kurita K."/>
            <person name="Katagiri S."/>
            <person name="Kikuta A."/>
            <person name="Kobayashi H."/>
            <person name="Kobayashi N."/>
            <person name="Machita K."/>
            <person name="Maehara T."/>
            <person name="Masukawa M."/>
            <person name="Mizubayashi T."/>
            <person name="Mukai Y."/>
            <person name="Nagasaki H."/>
            <person name="Nagata Y."/>
            <person name="Naito S."/>
            <person name="Nakashima M."/>
            <person name="Nakama Y."/>
            <person name="Nakamichi Y."/>
            <person name="Nakamura M."/>
            <person name="Meguro A."/>
            <person name="Negishi M."/>
            <person name="Ohta I."/>
            <person name="Ohta T."/>
            <person name="Okamoto M."/>
            <person name="Ono N."/>
            <person name="Saji S."/>
            <person name="Sakaguchi M."/>
            <person name="Sakai K."/>
            <person name="Shibata M."/>
            <person name="Shimokawa T."/>
            <person name="Song J."/>
            <person name="Takazaki Y."/>
            <person name="Terasawa K."/>
            <person name="Tsugane M."/>
            <person name="Tsuji K."/>
            <person name="Ueda S."/>
            <person name="Waki K."/>
            <person name="Yamagata H."/>
            <person name="Yamamoto M."/>
            <person name="Yamamoto S."/>
            <person name="Yamane H."/>
            <person name="Yoshiki S."/>
            <person name="Yoshihara R."/>
            <person name="Yukawa K."/>
            <person name="Zhong H."/>
            <person name="Yano M."/>
            <person name="Yuan Q."/>
            <person name="Ouyang S."/>
            <person name="Liu J."/>
            <person name="Jones K.M."/>
            <person name="Gansberger K."/>
            <person name="Moffat K."/>
            <person name="Hill J."/>
            <person name="Bera J."/>
            <person name="Fadrosh D."/>
            <person name="Jin S."/>
            <person name="Johri S."/>
            <person name="Kim M."/>
            <person name="Overton L."/>
            <person name="Reardon M."/>
            <person name="Tsitrin T."/>
            <person name="Vuong H."/>
            <person name="Weaver B."/>
            <person name="Ciecko A."/>
            <person name="Tallon L."/>
            <person name="Jackson J."/>
            <person name="Pai G."/>
            <person name="Aken S.V."/>
            <person name="Utterback T."/>
            <person name="Reidmuller S."/>
            <person name="Feldblyum T."/>
            <person name="Hsiao J."/>
            <person name="Zismann V."/>
            <person name="Iobst S."/>
            <person name="de Vazeille A.R."/>
            <person name="Buell C.R."/>
            <person name="Ying K."/>
            <person name="Li Y."/>
            <person name="Lu T."/>
            <person name="Huang Y."/>
            <person name="Zhao Q."/>
            <person name="Feng Q."/>
            <person name="Zhang L."/>
            <person name="Zhu J."/>
            <person name="Weng Q."/>
            <person name="Mu J."/>
            <person name="Lu Y."/>
            <person name="Fan D."/>
            <person name="Liu Y."/>
            <person name="Guan J."/>
            <person name="Zhang Y."/>
            <person name="Yu S."/>
            <person name="Liu X."/>
            <person name="Zhang Y."/>
            <person name="Hong G."/>
            <person name="Han B."/>
            <person name="Choisne N."/>
            <person name="Demange N."/>
            <person name="Orjeda G."/>
            <person name="Samain S."/>
            <person name="Cattolico L."/>
            <person name="Pelletier E."/>
            <person name="Couloux A."/>
            <person name="Segurens B."/>
            <person name="Wincker P."/>
            <person name="D'Hont A."/>
            <person name="Scarpelli C."/>
            <person name="Weissenbach J."/>
            <person name="Salanoubat M."/>
            <person name="Quetier F."/>
            <person name="Yu Y."/>
            <person name="Kim H.R."/>
            <person name="Rambo T."/>
            <person name="Currie J."/>
            <person name="Collura K."/>
            <person name="Luo M."/>
            <person name="Yang T."/>
            <person name="Ammiraju J.S.S."/>
            <person name="Engler F."/>
            <person name="Soderlund C."/>
            <person name="Wing R.A."/>
            <person name="Palmer L.E."/>
            <person name="de la Bastide M."/>
            <person name="Spiegel L."/>
            <person name="Nascimento L."/>
            <person name="Zutavern T."/>
            <person name="O'Shaughnessy A."/>
            <person name="Dike S."/>
            <person name="Dedhia N."/>
            <person name="Preston R."/>
            <person name="Balija V."/>
            <person name="McCombie W.R."/>
            <person name="Chow T."/>
            <person name="Chen H."/>
            <person name="Chung M."/>
            <person name="Chen C."/>
            <person name="Shaw J."/>
            <person name="Wu H."/>
            <person name="Hsiao K."/>
            <person name="Chao Y."/>
            <person name="Chu M."/>
            <person name="Cheng C."/>
            <person name="Hour A."/>
            <person name="Lee P."/>
            <person name="Lin S."/>
            <person name="Lin Y."/>
            <person name="Liou J."/>
            <person name="Liu S."/>
            <person name="Hsing Y."/>
            <person name="Raghuvanshi S."/>
            <person name="Mohanty A."/>
            <person name="Bharti A.K."/>
            <person name="Gaur A."/>
            <person name="Gupta V."/>
            <person name="Kumar D."/>
            <person name="Ravi V."/>
            <person name="Vij S."/>
            <person name="Kapur A."/>
            <person name="Khurana P."/>
            <person name="Khurana P."/>
            <person name="Khurana J.P."/>
            <person name="Tyagi A.K."/>
            <person name="Gaikwad K."/>
            <person name="Singh A."/>
            <person name="Dalal V."/>
            <person name="Srivastava S."/>
            <person name="Dixit A."/>
            <person name="Pal A.K."/>
            <person name="Ghazi I.A."/>
            <person name="Yadav M."/>
            <person name="Pandit A."/>
            <person name="Bhargava A."/>
            <person name="Sureshbabu K."/>
            <person name="Batra K."/>
            <person name="Sharma T.R."/>
            <person name="Mohapatra T."/>
            <person name="Singh N.K."/>
            <person name="Messing J."/>
            <person name="Nelson A.B."/>
            <person name="Fuks G."/>
            <person name="Kavchok S."/>
            <person name="Keizer G."/>
            <person name="Linton E."/>
            <person name="Llaca V."/>
            <person name="Song R."/>
            <person name="Tanyolac B."/>
            <person name="Young S."/>
            <person name="Ho-Il K."/>
            <person name="Hahn J.H."/>
            <person name="Sangsakoo G."/>
            <person name="Vanavichit A."/>
            <person name="de Mattos Luiz.A.T."/>
            <person name="Zimmer P.D."/>
            <person name="Malone G."/>
            <person name="Dellagostin O."/>
            <person name="de Oliveira A.C."/>
            <person name="Bevan M."/>
            <person name="Bancroft I."/>
            <person name="Minx P."/>
            <person name="Cordum H."/>
            <person name="Wilson R."/>
            <person name="Cheng Z."/>
            <person name="Jin W."/>
            <person name="Jiang J."/>
            <person name="Leong S.A."/>
            <person name="Iwama H."/>
            <person name="Gojobori T."/>
            <person name="Itoh T."/>
            <person name="Niimura Y."/>
            <person name="Fujii Y."/>
            <person name="Habara T."/>
            <person name="Sakai H."/>
            <person name="Sato Y."/>
            <person name="Wilson G."/>
            <person name="Kumar K."/>
            <person name="McCouch S."/>
            <person name="Juretic N."/>
            <person name="Hoen D."/>
            <person name="Wright S."/>
            <person name="Bruskiewich R."/>
            <person name="Bureau T."/>
            <person name="Miyao A."/>
            <person name="Hirochika H."/>
            <person name="Nishikawa T."/>
            <person name="Kadowaki K."/>
            <person name="Sugiura M."/>
            <person name="Burr B."/>
            <person name="Sasaki T."/>
        </authorList>
    </citation>
    <scope>NUCLEOTIDE SEQUENCE [LARGE SCALE GENOMIC DNA]</scope>
    <source>
        <strain evidence="3">cv. Nipponbare</strain>
    </source>
</reference>
<accession>A0A0P0VNG0</accession>
<proteinExistence type="predicted"/>
<reference evidence="2 3" key="2">
    <citation type="journal article" date="2013" name="Plant Cell Physiol.">
        <title>Rice Annotation Project Database (RAP-DB): an integrative and interactive database for rice genomics.</title>
        <authorList>
            <person name="Sakai H."/>
            <person name="Lee S.S."/>
            <person name="Tanaka T."/>
            <person name="Numa H."/>
            <person name="Kim J."/>
            <person name="Kawahara Y."/>
            <person name="Wakimoto H."/>
            <person name="Yang C.C."/>
            <person name="Iwamoto M."/>
            <person name="Abe T."/>
            <person name="Yamada Y."/>
            <person name="Muto A."/>
            <person name="Inokuchi H."/>
            <person name="Ikemura T."/>
            <person name="Matsumoto T."/>
            <person name="Sasaki T."/>
            <person name="Itoh T."/>
        </authorList>
    </citation>
    <scope>NUCLEOTIDE SEQUENCE [LARGE SCALE GENOMIC DNA]</scope>
    <source>
        <strain evidence="3">cv. Nipponbare</strain>
    </source>
</reference>
<evidence type="ECO:0000313" key="2">
    <source>
        <dbReference type="EMBL" id="BAS80416.1"/>
    </source>
</evidence>
<dbReference type="Proteomes" id="UP000059680">
    <property type="component" value="Chromosome 2"/>
</dbReference>
<evidence type="ECO:0000256" key="1">
    <source>
        <dbReference type="SAM" id="MobiDB-lite"/>
    </source>
</evidence>
<name>A0A0P0VNG0_ORYSJ</name>
<dbReference type="InParanoid" id="A0A0P0VNG0"/>